<feature type="region of interest" description="Disordered" evidence="2">
    <location>
        <begin position="113"/>
        <end position="138"/>
    </location>
</feature>
<sequence length="138" mass="15182">MSLPATLLKILRLHLLKWILELFFREAIKELLNGNSVRAGRYGNFRIAFRSEGVEDINEFNANSMIKDARIVFQPSKLFRSEVINKLQFTVNCVTEDEVKYASLSDYRRAKGISGGGSGSDKPSGGGSGGGLDENPLG</sequence>
<organism evidence="4 5">
    <name type="scientific">Bacteroides cellulosilyticus CL02T12C19</name>
    <dbReference type="NCBI Taxonomy" id="997874"/>
    <lineage>
        <taxon>Bacteria</taxon>
        <taxon>Pseudomonadati</taxon>
        <taxon>Bacteroidota</taxon>
        <taxon>Bacteroidia</taxon>
        <taxon>Bacteroidales</taxon>
        <taxon>Bacteroidaceae</taxon>
        <taxon>Bacteroides</taxon>
    </lineage>
</organism>
<keyword evidence="1" id="KW-0238">DNA-binding</keyword>
<gene>
    <name evidence="4" type="ORF">HMPREF1062_02451</name>
</gene>
<protein>
    <recommendedName>
        <fullName evidence="3">HU domain-containing protein</fullName>
    </recommendedName>
</protein>
<feature type="domain" description="HU" evidence="3">
    <location>
        <begin position="16"/>
        <end position="89"/>
    </location>
</feature>
<comment type="caution">
    <text evidence="4">The sequence shown here is derived from an EMBL/GenBank/DDBJ whole genome shotgun (WGS) entry which is preliminary data.</text>
</comment>
<dbReference type="InterPro" id="IPR010992">
    <property type="entry name" value="IHF-like_DNA-bd_dom_sf"/>
</dbReference>
<dbReference type="InterPro" id="IPR041607">
    <property type="entry name" value="HU-HIG"/>
</dbReference>
<evidence type="ECO:0000256" key="1">
    <source>
        <dbReference type="ARBA" id="ARBA00023125"/>
    </source>
</evidence>
<name>I8W274_9BACE</name>
<dbReference type="EMBL" id="AGXG01000053">
    <property type="protein sequence ID" value="EIY31852.1"/>
    <property type="molecule type" value="Genomic_DNA"/>
</dbReference>
<evidence type="ECO:0000313" key="5">
    <source>
        <dbReference type="Proteomes" id="UP000003741"/>
    </source>
</evidence>
<dbReference type="PATRIC" id="fig|997874.3.peg.2513"/>
<dbReference type="GO" id="GO:0003677">
    <property type="term" value="F:DNA binding"/>
    <property type="evidence" value="ECO:0007669"/>
    <property type="project" value="UniProtKB-KW"/>
</dbReference>
<evidence type="ECO:0000256" key="2">
    <source>
        <dbReference type="SAM" id="MobiDB-lite"/>
    </source>
</evidence>
<proteinExistence type="predicted"/>
<keyword evidence="5" id="KW-1185">Reference proteome</keyword>
<evidence type="ECO:0000259" key="3">
    <source>
        <dbReference type="Pfam" id="PF18291"/>
    </source>
</evidence>
<dbReference type="SUPFAM" id="SSF47729">
    <property type="entry name" value="IHF-like DNA-binding proteins"/>
    <property type="match status" value="1"/>
</dbReference>
<accession>I8W274</accession>
<reference evidence="4 5" key="1">
    <citation type="submission" date="2012-02" db="EMBL/GenBank/DDBJ databases">
        <title>The Genome Sequence of Bacteroides cellulosilyticus CL02T12C19.</title>
        <authorList>
            <consortium name="The Broad Institute Genome Sequencing Platform"/>
            <person name="Earl A."/>
            <person name="Ward D."/>
            <person name="Feldgarden M."/>
            <person name="Gevers D."/>
            <person name="Zitomersky N.L."/>
            <person name="Coyne M.J."/>
            <person name="Comstock L.E."/>
            <person name="Young S.K."/>
            <person name="Zeng Q."/>
            <person name="Gargeya S."/>
            <person name="Fitzgerald M."/>
            <person name="Haas B."/>
            <person name="Abouelleil A."/>
            <person name="Alvarado L."/>
            <person name="Arachchi H.M."/>
            <person name="Berlin A."/>
            <person name="Chapman S.B."/>
            <person name="Gearin G."/>
            <person name="Goldberg J."/>
            <person name="Griggs A."/>
            <person name="Gujja S."/>
            <person name="Hansen M."/>
            <person name="Heiman D."/>
            <person name="Howarth C."/>
            <person name="Larimer J."/>
            <person name="Lui A."/>
            <person name="MacDonald P.J.P."/>
            <person name="McCowen C."/>
            <person name="Montmayeur A."/>
            <person name="Murphy C."/>
            <person name="Neiman D."/>
            <person name="Pearson M."/>
            <person name="Priest M."/>
            <person name="Roberts A."/>
            <person name="Saif S."/>
            <person name="Shea T."/>
            <person name="Sisk P."/>
            <person name="Stolte C."/>
            <person name="Sykes S."/>
            <person name="Wortman J."/>
            <person name="Nusbaum C."/>
            <person name="Birren B."/>
        </authorList>
    </citation>
    <scope>NUCLEOTIDE SEQUENCE [LARGE SCALE GENOMIC DNA]</scope>
    <source>
        <strain evidence="4 5">CL02T12C19</strain>
    </source>
</reference>
<dbReference type="Pfam" id="PF18291">
    <property type="entry name" value="HU-HIG"/>
    <property type="match status" value="1"/>
</dbReference>
<dbReference type="AlphaFoldDB" id="I8W274"/>
<evidence type="ECO:0000313" key="4">
    <source>
        <dbReference type="EMBL" id="EIY31852.1"/>
    </source>
</evidence>
<dbReference type="Proteomes" id="UP000003741">
    <property type="component" value="Unassembled WGS sequence"/>
</dbReference>
<feature type="compositionally biased region" description="Gly residues" evidence="2">
    <location>
        <begin position="113"/>
        <end position="132"/>
    </location>
</feature>
<dbReference type="HOGENOM" id="CLU_1851114_0_0_10"/>